<feature type="transmembrane region" description="Helical" evidence="1">
    <location>
        <begin position="25"/>
        <end position="43"/>
    </location>
</feature>
<dbReference type="EMBL" id="HBUF01274115">
    <property type="protein sequence ID" value="CAG6685935.1"/>
    <property type="molecule type" value="Transcribed_RNA"/>
</dbReference>
<reference evidence="2" key="1">
    <citation type="submission" date="2021-05" db="EMBL/GenBank/DDBJ databases">
        <authorList>
            <person name="Alioto T."/>
            <person name="Alioto T."/>
            <person name="Gomez Garrido J."/>
        </authorList>
    </citation>
    <scope>NUCLEOTIDE SEQUENCE</scope>
</reference>
<organism evidence="2">
    <name type="scientific">Cacopsylla melanoneura</name>
    <dbReference type="NCBI Taxonomy" id="428564"/>
    <lineage>
        <taxon>Eukaryota</taxon>
        <taxon>Metazoa</taxon>
        <taxon>Ecdysozoa</taxon>
        <taxon>Arthropoda</taxon>
        <taxon>Hexapoda</taxon>
        <taxon>Insecta</taxon>
        <taxon>Pterygota</taxon>
        <taxon>Neoptera</taxon>
        <taxon>Paraneoptera</taxon>
        <taxon>Hemiptera</taxon>
        <taxon>Sternorrhyncha</taxon>
        <taxon>Psylloidea</taxon>
        <taxon>Psyllidae</taxon>
        <taxon>Psyllinae</taxon>
        <taxon>Cacopsylla</taxon>
    </lineage>
</organism>
<proteinExistence type="predicted"/>
<keyword evidence="1" id="KW-1133">Transmembrane helix</keyword>
<evidence type="ECO:0000313" key="2">
    <source>
        <dbReference type="EMBL" id="CAG6685935.1"/>
    </source>
</evidence>
<evidence type="ECO:0000256" key="1">
    <source>
        <dbReference type="SAM" id="Phobius"/>
    </source>
</evidence>
<protein>
    <submittedName>
        <fullName evidence="2">Uncharacterized protein</fullName>
    </submittedName>
</protein>
<keyword evidence="1" id="KW-0812">Transmembrane</keyword>
<keyword evidence="1" id="KW-0472">Membrane</keyword>
<accession>A0A8D8TGY4</accession>
<name>A0A8D8TGY4_9HEMI</name>
<dbReference type="AlphaFoldDB" id="A0A8D8TGY4"/>
<sequence>MWVFFLSLPAVQILKVEISRWRVLFINVGFFFFLFTSSPLLYISQHSPLERSGEMHETRAPPMTHVLEAVYPIPPTSNFENIGIHLITHFKFVSHIFVNISTRKWGGTSCKPDIKLRKHQCPLY</sequence>